<reference evidence="2 3" key="1">
    <citation type="journal article" date="2017" name="ISME J.">
        <title>Energy and carbon metabolisms in a deep terrestrial subsurface fluid microbial community.</title>
        <authorList>
            <person name="Momper L."/>
            <person name="Jungbluth S.P."/>
            <person name="Lee M.D."/>
            <person name="Amend J.P."/>
        </authorList>
    </citation>
    <scope>NUCLEOTIDE SEQUENCE [LARGE SCALE GENOMIC DNA]</scope>
    <source>
        <strain evidence="2">SURF_17</strain>
    </source>
</reference>
<dbReference type="Pfam" id="PF09370">
    <property type="entry name" value="PEP_hydrolase"/>
    <property type="match status" value="1"/>
</dbReference>
<keyword evidence="2" id="KW-0378">Hydrolase</keyword>
<accession>A0A419F6S4</accession>
<dbReference type="PIRSF" id="PIRSF034452">
    <property type="entry name" value="TIM-br_sig_trnsd"/>
    <property type="match status" value="1"/>
</dbReference>
<feature type="domain" description="TIM-barrel" evidence="1">
    <location>
        <begin position="9"/>
        <end position="283"/>
    </location>
</feature>
<evidence type="ECO:0000313" key="3">
    <source>
        <dbReference type="Proteomes" id="UP000285961"/>
    </source>
</evidence>
<dbReference type="PANTHER" id="PTHR31862:SF1">
    <property type="entry name" value="UPF0261 DOMAIN PROTEIN (AFU_ORTHOLOGUE AFUA_1G10120)"/>
    <property type="match status" value="1"/>
</dbReference>
<dbReference type="AlphaFoldDB" id="A0A419F6S4"/>
<dbReference type="EMBL" id="QZKI01000021">
    <property type="protein sequence ID" value="RJP74035.1"/>
    <property type="molecule type" value="Genomic_DNA"/>
</dbReference>
<evidence type="ECO:0000313" key="2">
    <source>
        <dbReference type="EMBL" id="RJP74035.1"/>
    </source>
</evidence>
<organism evidence="2 3">
    <name type="scientific">Candidatus Abyssobacteria bacterium SURF_17</name>
    <dbReference type="NCBI Taxonomy" id="2093361"/>
    <lineage>
        <taxon>Bacteria</taxon>
        <taxon>Pseudomonadati</taxon>
        <taxon>Candidatus Hydrogenedentota</taxon>
        <taxon>Candidatus Abyssobacteria</taxon>
    </lineage>
</organism>
<proteinExistence type="predicted"/>
<dbReference type="PANTHER" id="PTHR31862">
    <property type="entry name" value="UPF0261 DOMAIN PROTEIN (AFU_ORTHOLOGUE AFUA_1G10120)"/>
    <property type="match status" value="1"/>
</dbReference>
<dbReference type="InterPro" id="IPR009215">
    <property type="entry name" value="TIM-br_IGPS-like"/>
</dbReference>
<gene>
    <name evidence="2" type="ORF">C4532_03310</name>
</gene>
<dbReference type="InterPro" id="IPR015813">
    <property type="entry name" value="Pyrv/PenolPyrv_kinase-like_dom"/>
</dbReference>
<dbReference type="Gene3D" id="3.20.20.70">
    <property type="entry name" value="Aldolase class I"/>
    <property type="match status" value="1"/>
</dbReference>
<comment type="caution">
    <text evidence="2">The sequence shown here is derived from an EMBL/GenBank/DDBJ whole genome shotgun (WGS) entry which is preliminary data.</text>
</comment>
<sequence>MPVKISRQEILERLRKEVSDKRPIFGAGCSAGIIAKCAELGKADLIIVYSTGKTRMMGLPTTIIGPSNPITLDMADELMNVVKNTPIIAGVEANDPFYLDIEASLKRFTDKGFNGVINFPTVALYENLIEGGMALRKFTENMAHGYGVEHWGWPREVEMVRLLRQHDIFTMAYVFTPADAADMAKAGVDVICVHVGPTMGGLTGFAEMEDLDALLKKSQITIEAARRESPEVICLIHGGPFYDPESTAIIYEKTDAQGFVGASAIERTPVERAVMQTCQGFKNHTLKGRPIKP</sequence>
<dbReference type="Proteomes" id="UP000285961">
    <property type="component" value="Unassembled WGS sequence"/>
</dbReference>
<evidence type="ECO:0000259" key="1">
    <source>
        <dbReference type="Pfam" id="PF09370"/>
    </source>
</evidence>
<dbReference type="GO" id="GO:0016787">
    <property type="term" value="F:hydrolase activity"/>
    <property type="evidence" value="ECO:0007669"/>
    <property type="project" value="UniProtKB-KW"/>
</dbReference>
<name>A0A419F6S4_9BACT</name>
<protein>
    <submittedName>
        <fullName evidence="2">Phosphoenolpyruvate hydrolase family protein</fullName>
    </submittedName>
</protein>
<dbReference type="InterPro" id="IPR013785">
    <property type="entry name" value="Aldolase_TIM"/>
</dbReference>
<keyword evidence="2" id="KW-0670">Pyruvate</keyword>
<dbReference type="SUPFAM" id="SSF51621">
    <property type="entry name" value="Phosphoenolpyruvate/pyruvate domain"/>
    <property type="match status" value="1"/>
</dbReference>
<dbReference type="InterPro" id="IPR051353">
    <property type="entry name" value="Tobamovirus_resist_UPF0261"/>
</dbReference>